<keyword evidence="2" id="KW-1133">Transmembrane helix</keyword>
<accession>A0ABR2Z4F9</accession>
<protein>
    <submittedName>
        <fullName evidence="3">Uncharacterized protein</fullName>
    </submittedName>
</protein>
<organism evidence="3 4">
    <name type="scientific">Coccomyxa subellipsoidea</name>
    <dbReference type="NCBI Taxonomy" id="248742"/>
    <lineage>
        <taxon>Eukaryota</taxon>
        <taxon>Viridiplantae</taxon>
        <taxon>Chlorophyta</taxon>
        <taxon>core chlorophytes</taxon>
        <taxon>Trebouxiophyceae</taxon>
        <taxon>Trebouxiophyceae incertae sedis</taxon>
        <taxon>Coccomyxaceae</taxon>
        <taxon>Coccomyxa</taxon>
    </lineage>
</organism>
<feature type="transmembrane region" description="Helical" evidence="2">
    <location>
        <begin position="216"/>
        <end position="236"/>
    </location>
</feature>
<gene>
    <name evidence="3" type="ORF">WJX75_008546</name>
</gene>
<reference evidence="3 4" key="1">
    <citation type="journal article" date="2024" name="Nat. Commun.">
        <title>Phylogenomics reveals the evolutionary origins of lichenization in chlorophyte algae.</title>
        <authorList>
            <person name="Puginier C."/>
            <person name="Libourel C."/>
            <person name="Otte J."/>
            <person name="Skaloud P."/>
            <person name="Haon M."/>
            <person name="Grisel S."/>
            <person name="Petersen M."/>
            <person name="Berrin J.G."/>
            <person name="Delaux P.M."/>
            <person name="Dal Grande F."/>
            <person name="Keller J."/>
        </authorList>
    </citation>
    <scope>NUCLEOTIDE SEQUENCE [LARGE SCALE GENOMIC DNA]</scope>
    <source>
        <strain evidence="3 4">SAG 216-7</strain>
    </source>
</reference>
<keyword evidence="2" id="KW-0812">Transmembrane</keyword>
<dbReference type="PANTHER" id="PTHR15852">
    <property type="entry name" value="PLASTID TRANSCRIPTIONALLY ACTIVE PROTEIN"/>
    <property type="match status" value="1"/>
</dbReference>
<comment type="caution">
    <text evidence="3">The sequence shown here is derived from an EMBL/GenBank/DDBJ whole genome shotgun (WGS) entry which is preliminary data.</text>
</comment>
<dbReference type="Proteomes" id="UP001491310">
    <property type="component" value="Unassembled WGS sequence"/>
</dbReference>
<feature type="transmembrane region" description="Helical" evidence="2">
    <location>
        <begin position="167"/>
        <end position="186"/>
    </location>
</feature>
<name>A0ABR2Z4F9_9CHLO</name>
<evidence type="ECO:0000256" key="1">
    <source>
        <dbReference type="SAM" id="MobiDB-lite"/>
    </source>
</evidence>
<dbReference type="EMBL" id="JALJOT010000001">
    <property type="protein sequence ID" value="KAK9918993.1"/>
    <property type="molecule type" value="Genomic_DNA"/>
</dbReference>
<feature type="region of interest" description="Disordered" evidence="1">
    <location>
        <begin position="42"/>
        <end position="76"/>
    </location>
</feature>
<keyword evidence="2" id="KW-0472">Membrane</keyword>
<proteinExistence type="predicted"/>
<dbReference type="PANTHER" id="PTHR15852:SF8">
    <property type="entry name" value="PROTEIN ORANGE-LIKE, CHLOROPLASTIC"/>
    <property type="match status" value="1"/>
</dbReference>
<keyword evidence="4" id="KW-1185">Reference proteome</keyword>
<sequence>MVLNRLLDSGRMRGIQHPFLQQSCKLYHIRTPQYPRIRCRPQASAGAVTPEENDFNRRGSQSEASSSSQPPRGFDTEALPENFCIIESRESVRDFAKLQLEEISQNISARRNKIFLLMEEVRRLRIQQRIKGGERTKEEELGEEKYPSALPFLPPLTDATISAYFQFYATACAVIIIFGGLLSPVLEVRLGIGGTSYEQFIRSMHLPGQLAQVDPIVASFCGGAVGVLSTLLVVEVNNAKLQAKTRCVYCEGTGYVTCGTGKVMCIACLCTGKKVAREHDIRLDPFF</sequence>
<evidence type="ECO:0000313" key="3">
    <source>
        <dbReference type="EMBL" id="KAK9918993.1"/>
    </source>
</evidence>
<evidence type="ECO:0000256" key="2">
    <source>
        <dbReference type="SAM" id="Phobius"/>
    </source>
</evidence>
<evidence type="ECO:0000313" key="4">
    <source>
        <dbReference type="Proteomes" id="UP001491310"/>
    </source>
</evidence>